<evidence type="ECO:0000313" key="5">
    <source>
        <dbReference type="Proteomes" id="UP001281410"/>
    </source>
</evidence>
<sequence length="169" mass="18331">MAAATLKLATIFSLTVVALLLALVAQITALSTDHSQLPVFEDSTTTADQGEDDEVVYVLDNQIHNFRSRSRFLASMMIKKGAHCDPGRNICNGVSANKGTSLLYCCKTHCRNVFCDRNNCGRCGNKCKFGQLCCHGSCTDIAYNDKHCGKCNKKCPSGLKCDFGICGYA</sequence>
<dbReference type="EMBL" id="JANJYJ010000007">
    <property type="protein sequence ID" value="KAK3198912.1"/>
    <property type="molecule type" value="Genomic_DNA"/>
</dbReference>
<dbReference type="AlphaFoldDB" id="A0AAE0E117"/>
<reference evidence="4" key="1">
    <citation type="journal article" date="2023" name="Plant J.">
        <title>Genome sequences and population genomics provide insights into the demographic history, inbreeding, and mutation load of two 'living fossil' tree species of Dipteronia.</title>
        <authorList>
            <person name="Feng Y."/>
            <person name="Comes H.P."/>
            <person name="Chen J."/>
            <person name="Zhu S."/>
            <person name="Lu R."/>
            <person name="Zhang X."/>
            <person name="Li P."/>
            <person name="Qiu J."/>
            <person name="Olsen K.M."/>
            <person name="Qiu Y."/>
        </authorList>
    </citation>
    <scope>NUCLEOTIDE SEQUENCE</scope>
    <source>
        <strain evidence="4">NBL</strain>
    </source>
</reference>
<evidence type="ECO:0000313" key="4">
    <source>
        <dbReference type="EMBL" id="KAK3198912.1"/>
    </source>
</evidence>
<comment type="similarity">
    <text evidence="1">Belongs to the STIG1 family.</text>
</comment>
<comment type="caution">
    <text evidence="4">The sequence shown here is derived from an EMBL/GenBank/DDBJ whole genome shotgun (WGS) entry which is preliminary data.</text>
</comment>
<keyword evidence="2 3" id="KW-0732">Signal</keyword>
<dbReference type="PANTHER" id="PTHR33227:SF6">
    <property type="entry name" value="PROTEIN GRIM REAPER"/>
    <property type="match status" value="1"/>
</dbReference>
<dbReference type="InterPro" id="IPR006969">
    <property type="entry name" value="Stig-like"/>
</dbReference>
<feature type="signal peptide" evidence="3">
    <location>
        <begin position="1"/>
        <end position="29"/>
    </location>
</feature>
<dbReference type="PANTHER" id="PTHR33227">
    <property type="entry name" value="STIGMA-SPECIFIC STIG1-LIKE PROTEIN 3"/>
    <property type="match status" value="1"/>
</dbReference>
<evidence type="ECO:0000256" key="2">
    <source>
        <dbReference type="ARBA" id="ARBA00022729"/>
    </source>
</evidence>
<proteinExistence type="inferred from homology"/>
<accession>A0AAE0E117</accession>
<name>A0AAE0E117_9ROSI</name>
<evidence type="ECO:0000256" key="3">
    <source>
        <dbReference type="SAM" id="SignalP"/>
    </source>
</evidence>
<dbReference type="Proteomes" id="UP001281410">
    <property type="component" value="Unassembled WGS sequence"/>
</dbReference>
<evidence type="ECO:0000256" key="1">
    <source>
        <dbReference type="ARBA" id="ARBA00006010"/>
    </source>
</evidence>
<protein>
    <submittedName>
        <fullName evidence="4">Uncharacterized protein</fullName>
    </submittedName>
</protein>
<organism evidence="4 5">
    <name type="scientific">Dipteronia sinensis</name>
    <dbReference type="NCBI Taxonomy" id="43782"/>
    <lineage>
        <taxon>Eukaryota</taxon>
        <taxon>Viridiplantae</taxon>
        <taxon>Streptophyta</taxon>
        <taxon>Embryophyta</taxon>
        <taxon>Tracheophyta</taxon>
        <taxon>Spermatophyta</taxon>
        <taxon>Magnoliopsida</taxon>
        <taxon>eudicotyledons</taxon>
        <taxon>Gunneridae</taxon>
        <taxon>Pentapetalae</taxon>
        <taxon>rosids</taxon>
        <taxon>malvids</taxon>
        <taxon>Sapindales</taxon>
        <taxon>Sapindaceae</taxon>
        <taxon>Hippocastanoideae</taxon>
        <taxon>Acereae</taxon>
        <taxon>Dipteronia</taxon>
    </lineage>
</organism>
<gene>
    <name evidence="4" type="ORF">Dsin_022327</name>
</gene>
<dbReference type="Pfam" id="PF04885">
    <property type="entry name" value="Stig1"/>
    <property type="match status" value="1"/>
</dbReference>
<keyword evidence="5" id="KW-1185">Reference proteome</keyword>
<feature type="chain" id="PRO_5042121679" evidence="3">
    <location>
        <begin position="30"/>
        <end position="169"/>
    </location>
</feature>